<keyword evidence="1" id="KW-0732">Signal</keyword>
<dbReference type="Proteomes" id="UP000001231">
    <property type="component" value="Chromosome"/>
</dbReference>
<dbReference type="RefSeq" id="WP_015781541.1">
    <property type="nucleotide sequence ID" value="NC_013166.1"/>
</dbReference>
<reference evidence="2 3" key="1">
    <citation type="journal article" date="2009" name="Stand. Genomic Sci.">
        <title>Complete genome sequence of Kangiella koreensis type strain (SW-125).</title>
        <authorList>
            <person name="Han C."/>
            <person name="Sikorski J."/>
            <person name="Lapidus A."/>
            <person name="Nolan M."/>
            <person name="Glavina Del Rio T."/>
            <person name="Tice H."/>
            <person name="Cheng J.F."/>
            <person name="Lucas S."/>
            <person name="Chen F."/>
            <person name="Copeland A."/>
            <person name="Ivanova N."/>
            <person name="Mavromatis K."/>
            <person name="Ovchinnikova G."/>
            <person name="Pati A."/>
            <person name="Bruce D."/>
            <person name="Goodwin L."/>
            <person name="Pitluck S."/>
            <person name="Chen A."/>
            <person name="Palaniappan K."/>
            <person name="Land M."/>
            <person name="Hauser L."/>
            <person name="Chang Y.J."/>
            <person name="Jeffries C.D."/>
            <person name="Chain P."/>
            <person name="Saunders E."/>
            <person name="Brettin T."/>
            <person name="Goker M."/>
            <person name="Tindall B.J."/>
            <person name="Bristow J."/>
            <person name="Eisen J.A."/>
            <person name="Markowitz V."/>
            <person name="Hugenholtz P."/>
            <person name="Kyrpides N.C."/>
            <person name="Klenk H.P."/>
            <person name="Detter J.C."/>
        </authorList>
    </citation>
    <scope>NUCLEOTIDE SEQUENCE [LARGE SCALE GENOMIC DNA]</scope>
    <source>
        <strain evidence="3">DSM 16069 / KCTC 12182 / SW-125</strain>
    </source>
</reference>
<gene>
    <name evidence="2" type="ordered locus">Kkor_2528</name>
</gene>
<dbReference type="InParanoid" id="C7R9R7"/>
<proteinExistence type="predicted"/>
<organism evidence="2 3">
    <name type="scientific">Kangiella koreensis (strain DSM 16069 / JCM 12317 / KCTC 12182 / SW-125)</name>
    <dbReference type="NCBI Taxonomy" id="523791"/>
    <lineage>
        <taxon>Bacteria</taxon>
        <taxon>Pseudomonadati</taxon>
        <taxon>Pseudomonadota</taxon>
        <taxon>Gammaproteobacteria</taxon>
        <taxon>Kangiellales</taxon>
        <taxon>Kangiellaceae</taxon>
        <taxon>Kangiella</taxon>
    </lineage>
</organism>
<sequence length="148" mass="16870">MKLLIGFLLILSVGLASAENFDIRGTHQQSVQLGGANSIYIECYCPNRNVVISNSKKDIQLIIEAKYSSIGYHGKQTIPTSIEPEQMQFQVNRSDKTLKLISLEWAFMHHLFEVERLQAIAPEGIDVNFIDLSYDDLEDRKRKLLESQ</sequence>
<evidence type="ECO:0000313" key="3">
    <source>
        <dbReference type="Proteomes" id="UP000001231"/>
    </source>
</evidence>
<dbReference type="EMBL" id="CP001707">
    <property type="protein sequence ID" value="ACV27936.1"/>
    <property type="molecule type" value="Genomic_DNA"/>
</dbReference>
<evidence type="ECO:0000313" key="2">
    <source>
        <dbReference type="EMBL" id="ACV27936.1"/>
    </source>
</evidence>
<feature type="chain" id="PRO_5002983662" evidence="1">
    <location>
        <begin position="19"/>
        <end position="148"/>
    </location>
</feature>
<dbReference type="AlphaFoldDB" id="C7R9R7"/>
<protein>
    <submittedName>
        <fullName evidence="2">Uncharacterized protein</fullName>
    </submittedName>
</protein>
<feature type="signal peptide" evidence="1">
    <location>
        <begin position="1"/>
        <end position="18"/>
    </location>
</feature>
<dbReference type="KEGG" id="kko:Kkor_2528"/>
<evidence type="ECO:0000256" key="1">
    <source>
        <dbReference type="SAM" id="SignalP"/>
    </source>
</evidence>
<dbReference type="HOGENOM" id="CLU_1756408_0_0_6"/>
<keyword evidence="3" id="KW-1185">Reference proteome</keyword>
<name>C7R9R7_KANKD</name>
<accession>C7R9R7</accession>
<dbReference type="OrthoDB" id="9553988at2"/>